<feature type="domain" description="VWFA" evidence="2">
    <location>
        <begin position="232"/>
        <end position="411"/>
    </location>
</feature>
<dbReference type="PANTHER" id="PTHR24020:SF20">
    <property type="entry name" value="PH DOMAIN-CONTAINING PROTEIN"/>
    <property type="match status" value="1"/>
</dbReference>
<evidence type="ECO:0000259" key="2">
    <source>
        <dbReference type="PROSITE" id="PS50234"/>
    </source>
</evidence>
<keyword evidence="4" id="KW-1185">Reference proteome</keyword>
<dbReference type="PANTHER" id="PTHR24020">
    <property type="entry name" value="COLLAGEN ALPHA"/>
    <property type="match status" value="1"/>
</dbReference>
<dbReference type="Gene3D" id="3.40.50.410">
    <property type="entry name" value="von Willebrand factor, type A domain"/>
    <property type="match status" value="1"/>
</dbReference>
<feature type="region of interest" description="Disordered" evidence="1">
    <location>
        <begin position="172"/>
        <end position="200"/>
    </location>
</feature>
<evidence type="ECO:0000256" key="1">
    <source>
        <dbReference type="SAM" id="MobiDB-lite"/>
    </source>
</evidence>
<dbReference type="PROSITE" id="PS50234">
    <property type="entry name" value="VWFA"/>
    <property type="match status" value="1"/>
</dbReference>
<dbReference type="RefSeq" id="WP_004048766.1">
    <property type="nucleotide sequence ID" value="NZ_AOJE01000057.1"/>
</dbReference>
<dbReference type="InterPro" id="IPR050525">
    <property type="entry name" value="ECM_Assembly_Org"/>
</dbReference>
<sequence>MSKDTNDTIGLSRRKLLAGLGAVGVASAGAGLGTTAYFNDTEAFEGNTLTAGELDLKLDYRATYAGGLGRVDEINGWYSDEGPGEPFNVVEEEDGVYLIGEVPNIDEGEWPDVVQERDFCAPDVGLINGDQIPVFALDDVKPGDCGEVTISLHICDNPSWVWMNGEVTADDENTVSEPEAGADGEGNALGDDADGPISGEGELADAIDVTMWYDEDCDNVYEPGSESGGPLCVQIVLDASGSMTNGGRNQQAIDGAKTLAESILNDGPAGSRVGVTFFSADGYDESAQVIQTLTDDLSLVVGAIDTLPADGDSTAIGEGILAAQGDLEDCEEGESPTMVVLTDGGNNAGTDPTTAATTAKGEGTTIYALGVGGAQVSTLNAISSNPDEDYVFFASDDGALEQAFGLIGETLLGETIIFEGSLAGAMAELEGGLLLDGNRATEMTDPFEGGLTQCIGFEWCLPAEVGNEVQTDSVAFDLGFYAEQFRHNEQVGAPNGTAPNGTAPNGTAPNGTAPSEPGQ</sequence>
<evidence type="ECO:0000313" key="3">
    <source>
        <dbReference type="EMBL" id="ELZ38402.1"/>
    </source>
</evidence>
<name>M0DUL8_9EURY</name>
<evidence type="ECO:0000313" key="4">
    <source>
        <dbReference type="Proteomes" id="UP000011514"/>
    </source>
</evidence>
<proteinExistence type="predicted"/>
<dbReference type="NCBIfam" id="TIGR04088">
    <property type="entry name" value="cognate_SipW"/>
    <property type="match status" value="1"/>
</dbReference>
<accession>M0DUL8</accession>
<feature type="region of interest" description="Disordered" evidence="1">
    <location>
        <begin position="490"/>
        <end position="519"/>
    </location>
</feature>
<reference evidence="3 4" key="1">
    <citation type="journal article" date="2014" name="PLoS Genet.">
        <title>Phylogenetically driven sequencing of extremely halophilic archaea reveals strategies for static and dynamic osmo-response.</title>
        <authorList>
            <person name="Becker E.A."/>
            <person name="Seitzer P.M."/>
            <person name="Tritt A."/>
            <person name="Larsen D."/>
            <person name="Krusor M."/>
            <person name="Yao A.I."/>
            <person name="Wu D."/>
            <person name="Madern D."/>
            <person name="Eisen J.A."/>
            <person name="Darling A.E."/>
            <person name="Facciotti M.T."/>
        </authorList>
    </citation>
    <scope>NUCLEOTIDE SEQUENCE [LARGE SCALE GENOMIC DNA]</scope>
    <source>
        <strain evidence="3 4">DSM 1137</strain>
    </source>
</reference>
<dbReference type="InterPro" id="IPR036465">
    <property type="entry name" value="vWFA_dom_sf"/>
</dbReference>
<dbReference type="AlphaFoldDB" id="M0DUL8"/>
<organism evidence="3 4">
    <name type="scientific">Halorubrum saccharovorum DSM 1137</name>
    <dbReference type="NCBI Taxonomy" id="1227484"/>
    <lineage>
        <taxon>Archaea</taxon>
        <taxon>Methanobacteriati</taxon>
        <taxon>Methanobacteriota</taxon>
        <taxon>Stenosarchaea group</taxon>
        <taxon>Halobacteria</taxon>
        <taxon>Halobacteriales</taxon>
        <taxon>Haloferacaceae</taxon>
        <taxon>Halorubrum</taxon>
    </lineage>
</organism>
<gene>
    <name evidence="3" type="ORF">C471_10590</name>
</gene>
<dbReference type="SMART" id="SM00327">
    <property type="entry name" value="VWA"/>
    <property type="match status" value="1"/>
</dbReference>
<protein>
    <submittedName>
        <fullName evidence="3">von Willebrand factor type A</fullName>
    </submittedName>
</protein>
<dbReference type="SUPFAM" id="SSF53300">
    <property type="entry name" value="vWA-like"/>
    <property type="match status" value="1"/>
</dbReference>
<feature type="compositionally biased region" description="Polar residues" evidence="1">
    <location>
        <begin position="497"/>
        <end position="519"/>
    </location>
</feature>
<dbReference type="InterPro" id="IPR006311">
    <property type="entry name" value="TAT_signal"/>
</dbReference>
<dbReference type="eggNOG" id="arCOG02902">
    <property type="taxonomic scope" value="Archaea"/>
</dbReference>
<comment type="caution">
    <text evidence="3">The sequence shown here is derived from an EMBL/GenBank/DDBJ whole genome shotgun (WGS) entry which is preliminary data.</text>
</comment>
<dbReference type="PATRIC" id="fig|1227484.4.peg.2077"/>
<dbReference type="PROSITE" id="PS51318">
    <property type="entry name" value="TAT"/>
    <property type="match status" value="1"/>
</dbReference>
<dbReference type="InterPro" id="IPR002035">
    <property type="entry name" value="VWF_A"/>
</dbReference>
<dbReference type="STRING" id="1227484.C471_10590"/>
<dbReference type="EMBL" id="AOJE01000057">
    <property type="protein sequence ID" value="ELZ38402.1"/>
    <property type="molecule type" value="Genomic_DNA"/>
</dbReference>
<dbReference type="CDD" id="cd01450">
    <property type="entry name" value="vWFA_subfamily_ECM"/>
    <property type="match status" value="1"/>
</dbReference>
<dbReference type="Proteomes" id="UP000011514">
    <property type="component" value="Unassembled WGS sequence"/>
</dbReference>
<dbReference type="InterPro" id="IPR023833">
    <property type="entry name" value="Signal_pept_SipW-depend-type"/>
</dbReference>
<dbReference type="OrthoDB" id="222305at2157"/>
<dbReference type="Pfam" id="PF00092">
    <property type="entry name" value="VWA"/>
    <property type="match status" value="1"/>
</dbReference>